<dbReference type="InterPro" id="IPR057326">
    <property type="entry name" value="KR_dom"/>
</dbReference>
<dbReference type="SUPFAM" id="SSF51735">
    <property type="entry name" value="NAD(P)-binding Rossmann-fold domains"/>
    <property type="match status" value="1"/>
</dbReference>
<sequence>MSTAPGAAPGLLERFRMDGKTVVITGASSGLGAGFARAFADAGADLVLGARRAGELEAIADEIRTSGRTVVARVTDVTDPDACTALVQAGIDTLGRVDVLINNAGVGTAVPAVREEPDEFRRVLEVNLMGSYWMAQACARVMEPGSSIVNVASVLGLVKSYSPQAAYSASKAAVIGLTRDLSQQWSLRKGIRVNAVAPGYFASEMTAGAHAERLGEFVRSTATLQRFGEQHELDAAVLFLASDAASYVTGATLAVDGGMSGH</sequence>
<evidence type="ECO:0000313" key="4">
    <source>
        <dbReference type="EMBL" id="GGO93979.1"/>
    </source>
</evidence>
<dbReference type="InterPro" id="IPR020904">
    <property type="entry name" value="Sc_DH/Rdtase_CS"/>
</dbReference>
<reference evidence="5" key="1">
    <citation type="journal article" date="2019" name="Int. J. Syst. Evol. Microbiol.">
        <title>The Global Catalogue of Microorganisms (GCM) 10K type strain sequencing project: providing services to taxonomists for standard genome sequencing and annotation.</title>
        <authorList>
            <consortium name="The Broad Institute Genomics Platform"/>
            <consortium name="The Broad Institute Genome Sequencing Center for Infectious Disease"/>
            <person name="Wu L."/>
            <person name="Ma J."/>
        </authorList>
    </citation>
    <scope>NUCLEOTIDE SEQUENCE [LARGE SCALE GENOMIC DNA]</scope>
    <source>
        <strain evidence="5">CGMCC 4.7371</strain>
    </source>
</reference>
<evidence type="ECO:0000259" key="3">
    <source>
        <dbReference type="SMART" id="SM00822"/>
    </source>
</evidence>
<feature type="domain" description="Ketoreductase" evidence="3">
    <location>
        <begin position="20"/>
        <end position="199"/>
    </location>
</feature>
<organism evidence="4 5">
    <name type="scientific">Nocardioides phosphati</name>
    <dbReference type="NCBI Taxonomy" id="1867775"/>
    <lineage>
        <taxon>Bacteria</taxon>
        <taxon>Bacillati</taxon>
        <taxon>Actinomycetota</taxon>
        <taxon>Actinomycetes</taxon>
        <taxon>Propionibacteriales</taxon>
        <taxon>Nocardioidaceae</taxon>
        <taxon>Nocardioides</taxon>
    </lineage>
</organism>
<dbReference type="PROSITE" id="PS00061">
    <property type="entry name" value="ADH_SHORT"/>
    <property type="match status" value="1"/>
</dbReference>
<dbReference type="InterPro" id="IPR036291">
    <property type="entry name" value="NAD(P)-bd_dom_sf"/>
</dbReference>
<dbReference type="PANTHER" id="PTHR42760">
    <property type="entry name" value="SHORT-CHAIN DEHYDROGENASES/REDUCTASES FAMILY MEMBER"/>
    <property type="match status" value="1"/>
</dbReference>
<proteinExistence type="inferred from homology"/>
<dbReference type="PRINTS" id="PR00081">
    <property type="entry name" value="GDHRDH"/>
</dbReference>
<comment type="caution">
    <text evidence="4">The sequence shown here is derived from an EMBL/GenBank/DDBJ whole genome shotgun (WGS) entry which is preliminary data.</text>
</comment>
<dbReference type="SMART" id="SM00822">
    <property type="entry name" value="PKS_KR"/>
    <property type="match status" value="1"/>
</dbReference>
<evidence type="ECO:0000313" key="5">
    <source>
        <dbReference type="Proteomes" id="UP000655410"/>
    </source>
</evidence>
<dbReference type="RefSeq" id="WP_188785242.1">
    <property type="nucleotide sequence ID" value="NZ_BMNI01000015.1"/>
</dbReference>
<keyword evidence="5" id="KW-1185">Reference proteome</keyword>
<accession>A0ABQ2NDL8</accession>
<evidence type="ECO:0000256" key="2">
    <source>
        <dbReference type="ARBA" id="ARBA00023002"/>
    </source>
</evidence>
<gene>
    <name evidence="4" type="ORF">GCM10011584_33940</name>
</gene>
<dbReference type="Proteomes" id="UP000655410">
    <property type="component" value="Unassembled WGS sequence"/>
</dbReference>
<dbReference type="InterPro" id="IPR002347">
    <property type="entry name" value="SDR_fam"/>
</dbReference>
<protein>
    <submittedName>
        <fullName evidence="4">2-deoxy-D-gluconate 3-dehydrogenase</fullName>
    </submittedName>
</protein>
<dbReference type="PRINTS" id="PR00080">
    <property type="entry name" value="SDRFAMILY"/>
</dbReference>
<evidence type="ECO:0000256" key="1">
    <source>
        <dbReference type="ARBA" id="ARBA00006484"/>
    </source>
</evidence>
<dbReference type="PANTHER" id="PTHR42760:SF133">
    <property type="entry name" value="3-OXOACYL-[ACYL-CARRIER-PROTEIN] REDUCTASE"/>
    <property type="match status" value="1"/>
</dbReference>
<keyword evidence="2" id="KW-0560">Oxidoreductase</keyword>
<dbReference type="Gene3D" id="3.40.50.720">
    <property type="entry name" value="NAD(P)-binding Rossmann-like Domain"/>
    <property type="match status" value="1"/>
</dbReference>
<comment type="similarity">
    <text evidence="1">Belongs to the short-chain dehydrogenases/reductases (SDR) family.</text>
</comment>
<dbReference type="CDD" id="cd05233">
    <property type="entry name" value="SDR_c"/>
    <property type="match status" value="1"/>
</dbReference>
<name>A0ABQ2NDL8_9ACTN</name>
<dbReference type="Pfam" id="PF13561">
    <property type="entry name" value="adh_short_C2"/>
    <property type="match status" value="1"/>
</dbReference>
<dbReference type="EMBL" id="BMNI01000015">
    <property type="protein sequence ID" value="GGO93979.1"/>
    <property type="molecule type" value="Genomic_DNA"/>
</dbReference>